<dbReference type="InterPro" id="IPR026030">
    <property type="entry name" value="Pur-cyt_permease_Fcy2/21/22"/>
</dbReference>
<feature type="transmembrane region" description="Helical" evidence="8">
    <location>
        <begin position="73"/>
        <end position="99"/>
    </location>
</feature>
<sequence length="420" mass="45991">MSLEEKHQGLEKVPTLLADHGNPVMLEAGSEEQLKPVYGDRWTKRLLRIGVEDRGVQPIPIELRTDTQLYKVFFIWFSWNINILTFSAGTLGPVVFGLGLRDTCLTILFFNLLCCLPAAYLCTWGPKTGMRQMVLSRYAFGYYGVIIPSIFNLVTMLGFSILSAILGGQALASITTNLSWTVGIVVIGVISLLVSFCGFNVFSCPKIPSWKIFFCVYIALSSPVIILQCLGAVAAVAAPNVPEWQIGYEGRDVGGLLEAMLHPAGNFGKFLTVLLSISVVGNMAGISYSSSFNLQLVVALAIPGAHRFYDTLLNFLGLIGYWSGAFFAIVLAEHLCFRRNNCDNYDISAWDVPHRLPSGLAALGAGFGSLALVVPSMHQVWFIGPIAEFTGDIGFEMAFALGGLLYVPLRWLEIKIQKRV</sequence>
<feature type="transmembrane region" description="Helical" evidence="8">
    <location>
        <begin position="214"/>
        <end position="238"/>
    </location>
</feature>
<comment type="subcellular location">
    <subcellularLocation>
        <location evidence="1">Membrane</location>
        <topology evidence="1">Multi-pass membrane protein</topology>
    </subcellularLocation>
</comment>
<feature type="transmembrane region" description="Helical" evidence="8">
    <location>
        <begin position="105"/>
        <end position="122"/>
    </location>
</feature>
<dbReference type="Proteomes" id="UP000307440">
    <property type="component" value="Unassembled WGS sequence"/>
</dbReference>
<feature type="transmembrane region" description="Helical" evidence="8">
    <location>
        <begin position="142"/>
        <end position="166"/>
    </location>
</feature>
<feature type="transmembrane region" description="Helical" evidence="8">
    <location>
        <begin position="358"/>
        <end position="381"/>
    </location>
</feature>
<keyword evidence="4 8" id="KW-0812">Transmembrane</keyword>
<evidence type="ECO:0000313" key="10">
    <source>
        <dbReference type="Proteomes" id="UP000307440"/>
    </source>
</evidence>
<feature type="transmembrane region" description="Helical" evidence="8">
    <location>
        <begin position="393"/>
        <end position="412"/>
    </location>
</feature>
<evidence type="ECO:0000313" key="9">
    <source>
        <dbReference type="EMBL" id="TFK28475.1"/>
    </source>
</evidence>
<comment type="similarity">
    <text evidence="2 7">Belongs to the purine-cytosine permease (2.A.39) family.</text>
</comment>
<evidence type="ECO:0000256" key="8">
    <source>
        <dbReference type="SAM" id="Phobius"/>
    </source>
</evidence>
<dbReference type="PANTHER" id="PTHR31806:SF5">
    <property type="entry name" value="PURINE-CYTOSINE PERMEASE FCY21"/>
    <property type="match status" value="1"/>
</dbReference>
<evidence type="ECO:0000256" key="7">
    <source>
        <dbReference type="PIRNR" id="PIRNR002744"/>
    </source>
</evidence>
<evidence type="ECO:0000256" key="5">
    <source>
        <dbReference type="ARBA" id="ARBA00022989"/>
    </source>
</evidence>
<reference evidence="9 10" key="1">
    <citation type="journal article" date="2019" name="Nat. Ecol. Evol.">
        <title>Megaphylogeny resolves global patterns of mushroom evolution.</title>
        <authorList>
            <person name="Varga T."/>
            <person name="Krizsan K."/>
            <person name="Foldi C."/>
            <person name="Dima B."/>
            <person name="Sanchez-Garcia M."/>
            <person name="Sanchez-Ramirez S."/>
            <person name="Szollosi G.J."/>
            <person name="Szarkandi J.G."/>
            <person name="Papp V."/>
            <person name="Albert L."/>
            <person name="Andreopoulos W."/>
            <person name="Angelini C."/>
            <person name="Antonin V."/>
            <person name="Barry K.W."/>
            <person name="Bougher N.L."/>
            <person name="Buchanan P."/>
            <person name="Buyck B."/>
            <person name="Bense V."/>
            <person name="Catcheside P."/>
            <person name="Chovatia M."/>
            <person name="Cooper J."/>
            <person name="Damon W."/>
            <person name="Desjardin D."/>
            <person name="Finy P."/>
            <person name="Geml J."/>
            <person name="Haridas S."/>
            <person name="Hughes K."/>
            <person name="Justo A."/>
            <person name="Karasinski D."/>
            <person name="Kautmanova I."/>
            <person name="Kiss B."/>
            <person name="Kocsube S."/>
            <person name="Kotiranta H."/>
            <person name="LaButti K.M."/>
            <person name="Lechner B.E."/>
            <person name="Liimatainen K."/>
            <person name="Lipzen A."/>
            <person name="Lukacs Z."/>
            <person name="Mihaltcheva S."/>
            <person name="Morgado L.N."/>
            <person name="Niskanen T."/>
            <person name="Noordeloos M.E."/>
            <person name="Ohm R.A."/>
            <person name="Ortiz-Santana B."/>
            <person name="Ovrebo C."/>
            <person name="Racz N."/>
            <person name="Riley R."/>
            <person name="Savchenko A."/>
            <person name="Shiryaev A."/>
            <person name="Soop K."/>
            <person name="Spirin V."/>
            <person name="Szebenyi C."/>
            <person name="Tomsovsky M."/>
            <person name="Tulloss R.E."/>
            <person name="Uehling J."/>
            <person name="Grigoriev I.V."/>
            <person name="Vagvolgyi C."/>
            <person name="Papp T."/>
            <person name="Martin F.M."/>
            <person name="Miettinen O."/>
            <person name="Hibbett D.S."/>
            <person name="Nagy L.G."/>
        </authorList>
    </citation>
    <scope>NUCLEOTIDE SEQUENCE [LARGE SCALE GENOMIC DNA]</scope>
    <source>
        <strain evidence="9 10">CBS 121175</strain>
    </source>
</reference>
<evidence type="ECO:0000256" key="2">
    <source>
        <dbReference type="ARBA" id="ARBA00008974"/>
    </source>
</evidence>
<dbReference type="PIRSF" id="PIRSF002744">
    <property type="entry name" value="Pur-cyt_permease"/>
    <property type="match status" value="1"/>
</dbReference>
<dbReference type="STRING" id="230819.A0A5C3L711"/>
<feature type="transmembrane region" description="Helical" evidence="8">
    <location>
        <begin position="178"/>
        <end position="202"/>
    </location>
</feature>
<evidence type="ECO:0000256" key="6">
    <source>
        <dbReference type="ARBA" id="ARBA00023136"/>
    </source>
</evidence>
<protein>
    <recommendedName>
        <fullName evidence="11">Cytosine-purine permease</fullName>
    </recommendedName>
</protein>
<feature type="transmembrane region" description="Helical" evidence="8">
    <location>
        <begin position="315"/>
        <end position="337"/>
    </location>
</feature>
<keyword evidence="3 7" id="KW-0813">Transport</keyword>
<dbReference type="EMBL" id="ML210155">
    <property type="protein sequence ID" value="TFK28475.1"/>
    <property type="molecule type" value="Genomic_DNA"/>
</dbReference>
<gene>
    <name evidence="9" type="ORF">FA15DRAFT_700929</name>
</gene>
<dbReference type="InterPro" id="IPR001248">
    <property type="entry name" value="Pur-cyt_permease"/>
</dbReference>
<keyword evidence="6 7" id="KW-0472">Membrane</keyword>
<accession>A0A5C3L711</accession>
<dbReference type="OrthoDB" id="2116389at2759"/>
<evidence type="ECO:0000256" key="3">
    <source>
        <dbReference type="ARBA" id="ARBA00022448"/>
    </source>
</evidence>
<keyword evidence="10" id="KW-1185">Reference proteome</keyword>
<evidence type="ECO:0008006" key="11">
    <source>
        <dbReference type="Google" id="ProtNLM"/>
    </source>
</evidence>
<keyword evidence="5 8" id="KW-1133">Transmembrane helix</keyword>
<name>A0A5C3L711_COPMA</name>
<dbReference type="GO" id="GO:0022857">
    <property type="term" value="F:transmembrane transporter activity"/>
    <property type="evidence" value="ECO:0007669"/>
    <property type="project" value="InterPro"/>
</dbReference>
<dbReference type="PANTHER" id="PTHR31806">
    <property type="entry name" value="PURINE-CYTOSINE PERMEASE FCY2-RELATED"/>
    <property type="match status" value="1"/>
</dbReference>
<dbReference type="GO" id="GO:0005886">
    <property type="term" value="C:plasma membrane"/>
    <property type="evidence" value="ECO:0007669"/>
    <property type="project" value="TreeGrafter"/>
</dbReference>
<dbReference type="Gene3D" id="1.10.4160.10">
    <property type="entry name" value="Hydantoin permease"/>
    <property type="match status" value="1"/>
</dbReference>
<evidence type="ECO:0000256" key="1">
    <source>
        <dbReference type="ARBA" id="ARBA00004141"/>
    </source>
</evidence>
<evidence type="ECO:0000256" key="4">
    <source>
        <dbReference type="ARBA" id="ARBA00022692"/>
    </source>
</evidence>
<organism evidence="9 10">
    <name type="scientific">Coprinopsis marcescibilis</name>
    <name type="common">Agaric fungus</name>
    <name type="synonym">Psathyrella marcescibilis</name>
    <dbReference type="NCBI Taxonomy" id="230819"/>
    <lineage>
        <taxon>Eukaryota</taxon>
        <taxon>Fungi</taxon>
        <taxon>Dikarya</taxon>
        <taxon>Basidiomycota</taxon>
        <taxon>Agaricomycotina</taxon>
        <taxon>Agaricomycetes</taxon>
        <taxon>Agaricomycetidae</taxon>
        <taxon>Agaricales</taxon>
        <taxon>Agaricineae</taxon>
        <taxon>Psathyrellaceae</taxon>
        <taxon>Coprinopsis</taxon>
    </lineage>
</organism>
<dbReference type="AlphaFoldDB" id="A0A5C3L711"/>
<proteinExistence type="inferred from homology"/>
<dbReference type="Pfam" id="PF02133">
    <property type="entry name" value="Transp_cyt_pur"/>
    <property type="match status" value="1"/>
</dbReference>